<dbReference type="RefSeq" id="WP_079558257.1">
    <property type="nucleotide sequence ID" value="NZ_CP021904.1"/>
</dbReference>
<keyword evidence="1" id="KW-0732">Signal</keyword>
<accession>A0A1T5HNT4</accession>
<feature type="signal peptide" evidence="1">
    <location>
        <begin position="1"/>
        <end position="19"/>
    </location>
</feature>
<dbReference type="AlphaFoldDB" id="A0A1T5HNT4"/>
<proteinExistence type="predicted"/>
<evidence type="ECO:0000313" key="3">
    <source>
        <dbReference type="EMBL" id="SKC22339.1"/>
    </source>
</evidence>
<evidence type="ECO:0000313" key="4">
    <source>
        <dbReference type="Proteomes" id="UP000191055"/>
    </source>
</evidence>
<dbReference type="OrthoDB" id="713122at2"/>
<organism evidence="3 4">
    <name type="scientific">Alkalitalea saponilacus</name>
    <dbReference type="NCBI Taxonomy" id="889453"/>
    <lineage>
        <taxon>Bacteria</taxon>
        <taxon>Pseudomonadati</taxon>
        <taxon>Bacteroidota</taxon>
        <taxon>Bacteroidia</taxon>
        <taxon>Marinilabiliales</taxon>
        <taxon>Marinilabiliaceae</taxon>
        <taxon>Alkalitalea</taxon>
    </lineage>
</organism>
<feature type="domain" description="Secretion system C-terminal sorting" evidence="2">
    <location>
        <begin position="371"/>
        <end position="431"/>
    </location>
</feature>
<protein>
    <submittedName>
        <fullName evidence="3">Por secretion system C-terminal sorting domain-containing protein</fullName>
    </submittedName>
</protein>
<dbReference type="NCBIfam" id="TIGR04183">
    <property type="entry name" value="Por_Secre_tail"/>
    <property type="match status" value="1"/>
</dbReference>
<dbReference type="InterPro" id="IPR026444">
    <property type="entry name" value="Secre_tail"/>
</dbReference>
<keyword evidence="4" id="KW-1185">Reference proteome</keyword>
<dbReference type="Pfam" id="PF18962">
    <property type="entry name" value="Por_Secre_tail"/>
    <property type="match status" value="1"/>
</dbReference>
<dbReference type="STRING" id="889453.SAMN03080601_02557"/>
<name>A0A1T5HNT4_9BACT</name>
<dbReference type="Gene3D" id="2.60.40.2340">
    <property type="match status" value="2"/>
</dbReference>
<dbReference type="EMBL" id="FUYV01000015">
    <property type="protein sequence ID" value="SKC22339.1"/>
    <property type="molecule type" value="Genomic_DNA"/>
</dbReference>
<evidence type="ECO:0000256" key="1">
    <source>
        <dbReference type="SAM" id="SignalP"/>
    </source>
</evidence>
<dbReference type="KEGG" id="asx:CDL62_09255"/>
<dbReference type="Proteomes" id="UP000191055">
    <property type="component" value="Unassembled WGS sequence"/>
</dbReference>
<gene>
    <name evidence="3" type="ORF">SAMN03080601_02557</name>
</gene>
<reference evidence="3 4" key="1">
    <citation type="submission" date="2017-02" db="EMBL/GenBank/DDBJ databases">
        <authorList>
            <person name="Peterson S.W."/>
        </authorList>
    </citation>
    <scope>NUCLEOTIDE SEQUENCE [LARGE SCALE GENOMIC DNA]</scope>
    <source>
        <strain evidence="3 4">DSM 24412</strain>
    </source>
</reference>
<sequence>MKRFLLLSLSLLASVAITAQTFTIRQNVTGMSWDNMRGQSFTPQVQGSGTGDVGDDNTVFLEHFSFVFASSAYPEKLYLYSELPSNIEELDNGTGGILIAESISMNSDDFLYTRYFFDYPELEKDQTYYVLFRQDAKIESGGGNNYTGGGALDRRDNDIFLHTSQDLRFEARFTPPKNSEANIVTLTTPSQVGETIIDLETKSVTFSVPASQDISSLQLTIEVSENGTYSPMRTFWNFSSGPVTITVTSESGTVVNEWTVIADKPLNTDASMGTFFIDETIGHPEVDEDNHTIKIVVSDDADLSTLIPYIYHLPFGATVSPAVEVPTDFSEGSVVYTVTAEDGETFIEWTVTVVTQSQSTSIKQDFLSTKIYPSIVNDLLVIENQNNSKLEVTIFNVTGHMVYSQKIEANPTNISMSHLPSGIYLIKLSDGLIFETYRVIRE</sequence>
<feature type="chain" id="PRO_5013341288" evidence="1">
    <location>
        <begin position="20"/>
        <end position="442"/>
    </location>
</feature>
<evidence type="ECO:0000259" key="2">
    <source>
        <dbReference type="Pfam" id="PF18962"/>
    </source>
</evidence>